<dbReference type="EMBL" id="CAMPGE010011244">
    <property type="protein sequence ID" value="CAI2370081.1"/>
    <property type="molecule type" value="Genomic_DNA"/>
</dbReference>
<dbReference type="AlphaFoldDB" id="A0AAD1ULL0"/>
<evidence type="ECO:0000313" key="3">
    <source>
        <dbReference type="EMBL" id="CAI2370081.1"/>
    </source>
</evidence>
<feature type="domain" description="YTH" evidence="2">
    <location>
        <begin position="155"/>
        <end position="289"/>
    </location>
</feature>
<dbReference type="GO" id="GO:0005737">
    <property type="term" value="C:cytoplasm"/>
    <property type="evidence" value="ECO:0007669"/>
    <property type="project" value="TreeGrafter"/>
</dbReference>
<keyword evidence="4" id="KW-1185">Reference proteome</keyword>
<dbReference type="Pfam" id="PF04146">
    <property type="entry name" value="YTH"/>
    <property type="match status" value="1"/>
</dbReference>
<dbReference type="Proteomes" id="UP001295684">
    <property type="component" value="Unassembled WGS sequence"/>
</dbReference>
<feature type="region of interest" description="Disordered" evidence="1">
    <location>
        <begin position="338"/>
        <end position="369"/>
    </location>
</feature>
<dbReference type="InterPro" id="IPR045168">
    <property type="entry name" value="YTH_prot"/>
</dbReference>
<evidence type="ECO:0000259" key="2">
    <source>
        <dbReference type="PROSITE" id="PS50882"/>
    </source>
</evidence>
<protein>
    <recommendedName>
        <fullName evidence="2">YTH domain-containing protein</fullName>
    </recommendedName>
</protein>
<sequence length="419" mass="47893">MLNNSKEETKQGTSLTKDFNLLSPASRIVALQLVNSYRLSLHQLMYRGIEKFSTNERLLTIYALSLLKPEVAEYRNGILLNPNNLLVNSRDNLSSATCVRTETLKNGKVEETKEKLEQDLELEKESILVKSLPTGHFSLNNGHPKVFLRLEKEKTCFMMIKSHSVYDVVAGLQNGIWSSTIKGNDTLRDAYEEFVVNRKGHVYLFFSVNKSGHLSAIGELVSNQIQEMPDIWLEKQKYSSCFLIRFILVKNVPMKLFSHLNNGRDVPLRRSRDTDRIGYDEGLFIMKNFINHNTSSSILFDCNLLNQYSSEEQKKSEEDPKVLKVIKNKNLNQLTPLKTMKPLSSSSPAYSPPSSKSTQKVVSKPPAKDVQHNLVRTYRPVEMLQELPARPQARKISNEKSMFSYGYYSERSFFGIYSG</sequence>
<evidence type="ECO:0000313" key="4">
    <source>
        <dbReference type="Proteomes" id="UP001295684"/>
    </source>
</evidence>
<dbReference type="PROSITE" id="PS50882">
    <property type="entry name" value="YTH"/>
    <property type="match status" value="1"/>
</dbReference>
<gene>
    <name evidence="3" type="ORF">ECRASSUSDP1_LOCUS11389</name>
</gene>
<dbReference type="PANTHER" id="PTHR12357:SF89">
    <property type="entry name" value="YTH DOMAIN-CONTAINING FAMILY PROTEIN"/>
    <property type="match status" value="1"/>
</dbReference>
<evidence type="ECO:0000256" key="1">
    <source>
        <dbReference type="SAM" id="MobiDB-lite"/>
    </source>
</evidence>
<dbReference type="InterPro" id="IPR007275">
    <property type="entry name" value="YTH_domain"/>
</dbReference>
<reference evidence="3" key="1">
    <citation type="submission" date="2023-07" db="EMBL/GenBank/DDBJ databases">
        <authorList>
            <consortium name="AG Swart"/>
            <person name="Singh M."/>
            <person name="Singh A."/>
            <person name="Seah K."/>
            <person name="Emmerich C."/>
        </authorList>
    </citation>
    <scope>NUCLEOTIDE SEQUENCE</scope>
    <source>
        <strain evidence="3">DP1</strain>
    </source>
</reference>
<proteinExistence type="predicted"/>
<comment type="caution">
    <text evidence="3">The sequence shown here is derived from an EMBL/GenBank/DDBJ whole genome shotgun (WGS) entry which is preliminary data.</text>
</comment>
<dbReference type="Gene3D" id="3.10.590.10">
    <property type="entry name" value="ph1033 like domains"/>
    <property type="match status" value="1"/>
</dbReference>
<dbReference type="GO" id="GO:0003729">
    <property type="term" value="F:mRNA binding"/>
    <property type="evidence" value="ECO:0007669"/>
    <property type="project" value="TreeGrafter"/>
</dbReference>
<accession>A0AAD1ULL0</accession>
<name>A0AAD1ULL0_EUPCR</name>
<dbReference type="GO" id="GO:0061157">
    <property type="term" value="P:mRNA destabilization"/>
    <property type="evidence" value="ECO:0007669"/>
    <property type="project" value="TreeGrafter"/>
</dbReference>
<feature type="compositionally biased region" description="Low complexity" evidence="1">
    <location>
        <begin position="342"/>
        <end position="357"/>
    </location>
</feature>
<organism evidence="3 4">
    <name type="scientific">Euplotes crassus</name>
    <dbReference type="NCBI Taxonomy" id="5936"/>
    <lineage>
        <taxon>Eukaryota</taxon>
        <taxon>Sar</taxon>
        <taxon>Alveolata</taxon>
        <taxon>Ciliophora</taxon>
        <taxon>Intramacronucleata</taxon>
        <taxon>Spirotrichea</taxon>
        <taxon>Hypotrichia</taxon>
        <taxon>Euplotida</taxon>
        <taxon>Euplotidae</taxon>
        <taxon>Moneuplotes</taxon>
    </lineage>
</organism>
<dbReference type="CDD" id="cd21134">
    <property type="entry name" value="YTH"/>
    <property type="match status" value="1"/>
</dbReference>
<dbReference type="PANTHER" id="PTHR12357">
    <property type="entry name" value="YTH YT521-B HOMOLOGY DOMAIN-CONTAINING"/>
    <property type="match status" value="1"/>
</dbReference>
<dbReference type="GO" id="GO:1990247">
    <property type="term" value="F:N6-methyladenosine-containing RNA reader activity"/>
    <property type="evidence" value="ECO:0007669"/>
    <property type="project" value="TreeGrafter"/>
</dbReference>